<dbReference type="InterPro" id="IPR024678">
    <property type="entry name" value="Kinase_OSR1/WNK_CCT"/>
</dbReference>
<keyword evidence="4" id="KW-0547">Nucleotide-binding</keyword>
<dbReference type="Gene3D" id="3.30.200.20">
    <property type="entry name" value="Phosphorylase Kinase, domain 1"/>
    <property type="match status" value="1"/>
</dbReference>
<keyword evidence="5" id="KW-0418">Kinase</keyword>
<feature type="region of interest" description="Disordered" evidence="9">
    <location>
        <begin position="497"/>
        <end position="533"/>
    </location>
</feature>
<dbReference type="Gene3D" id="3.10.20.90">
    <property type="entry name" value="Phosphatidylinositol 3-kinase Catalytic Subunit, Chain A, domain 1"/>
    <property type="match status" value="1"/>
</dbReference>
<dbReference type="InterPro" id="IPR011009">
    <property type="entry name" value="Kinase-like_dom_sf"/>
</dbReference>
<evidence type="ECO:0000256" key="3">
    <source>
        <dbReference type="ARBA" id="ARBA00022679"/>
    </source>
</evidence>
<dbReference type="PANTHER" id="PTHR13902">
    <property type="entry name" value="SERINE/THREONINE-PROTEIN KINASE WNK WITH NO LYSINE -RELATED"/>
    <property type="match status" value="1"/>
</dbReference>
<dbReference type="InterPro" id="IPR050588">
    <property type="entry name" value="WNK_Ser-Thr_kinase"/>
</dbReference>
<dbReference type="EC" id="2.7.11.1" evidence="1"/>
<proteinExistence type="predicted"/>
<name>A0AAV2GKW2_9ROSI</name>
<feature type="region of interest" description="Disordered" evidence="9">
    <location>
        <begin position="607"/>
        <end position="636"/>
    </location>
</feature>
<dbReference type="EMBL" id="OZ034822">
    <property type="protein sequence ID" value="CAL1411356.1"/>
    <property type="molecule type" value="Genomic_DNA"/>
</dbReference>
<dbReference type="PROSITE" id="PS00108">
    <property type="entry name" value="PROTEIN_KINASE_ST"/>
    <property type="match status" value="1"/>
</dbReference>
<dbReference type="Pfam" id="PF00069">
    <property type="entry name" value="Pkinase"/>
    <property type="match status" value="1"/>
</dbReference>
<dbReference type="Gene3D" id="1.10.510.10">
    <property type="entry name" value="Transferase(Phosphotransferase) domain 1"/>
    <property type="match status" value="1"/>
</dbReference>
<keyword evidence="2" id="KW-0723">Serine/threonine-protein kinase</keyword>
<comment type="catalytic activity">
    <reaction evidence="7">
        <text>L-threonyl-[protein] + ATP = O-phospho-L-threonyl-[protein] + ADP + H(+)</text>
        <dbReference type="Rhea" id="RHEA:46608"/>
        <dbReference type="Rhea" id="RHEA-COMP:11060"/>
        <dbReference type="Rhea" id="RHEA-COMP:11605"/>
        <dbReference type="ChEBI" id="CHEBI:15378"/>
        <dbReference type="ChEBI" id="CHEBI:30013"/>
        <dbReference type="ChEBI" id="CHEBI:30616"/>
        <dbReference type="ChEBI" id="CHEBI:61977"/>
        <dbReference type="ChEBI" id="CHEBI:456216"/>
        <dbReference type="EC" id="2.7.11.1"/>
    </reaction>
</comment>
<dbReference type="SMART" id="SM00220">
    <property type="entry name" value="S_TKc"/>
    <property type="match status" value="1"/>
</dbReference>
<organism evidence="11 12">
    <name type="scientific">Linum trigynum</name>
    <dbReference type="NCBI Taxonomy" id="586398"/>
    <lineage>
        <taxon>Eukaryota</taxon>
        <taxon>Viridiplantae</taxon>
        <taxon>Streptophyta</taxon>
        <taxon>Embryophyta</taxon>
        <taxon>Tracheophyta</taxon>
        <taxon>Spermatophyta</taxon>
        <taxon>Magnoliopsida</taxon>
        <taxon>eudicotyledons</taxon>
        <taxon>Gunneridae</taxon>
        <taxon>Pentapetalae</taxon>
        <taxon>rosids</taxon>
        <taxon>fabids</taxon>
        <taxon>Malpighiales</taxon>
        <taxon>Linaceae</taxon>
        <taxon>Linum</taxon>
    </lineage>
</organism>
<evidence type="ECO:0000256" key="6">
    <source>
        <dbReference type="ARBA" id="ARBA00022840"/>
    </source>
</evidence>
<dbReference type="InterPro" id="IPR008271">
    <property type="entry name" value="Ser/Thr_kinase_AS"/>
</dbReference>
<sequence length="672" mass="75690">MEEESPSTSRPKEDSETPGAVMPSPSRLQFESSDPHPDFVELDPTGRYGRYNEILGKGASKTVYKAFDEYQGIEVAWNQVKLLDSVQSPGELERLYCEIHLLKSLKHENIMKFYCSWVDVPSRNINFVTEMFTSGTLRQYRLKHRKVNIRAVKHWCRQILKGLLYLHSHDPPIIHRDLKCDNIFINGNQGEVKIGDLGLAAILRKSYAAPCVGTPEFMAPEVYEEEYNELVDIYSFGMCVLEMVTFEYPYSECTHAAQIYKRVAAGKKPDALYKLEDLELRQFVEKCLATVSSRLSARELLMDPFLQIDDYGSFNGGSPLVGRPLSFDHTGHYLGYDLEYPPPVDCDSEIDLYVCEEDKHFTDVEIAIHGRNGDDDGIFLRLRVSDVEGRIRNIYFPFDVENDTAMSVVSEMVSELAISDKDAIKIADMIDDEIASLVPQWKKDSVIDMATAVDGCSNDKEQVDRLSTDGLDAKNVAPCHRRGASTNGQFEEVTYQVEGSETDGQQKATSHGDDDEEEALCNARNSVSSTNPSMSNAYWEDYENEIKQELRWLKAKFEMQLREVRDKQLGLHPGTPLQSTTSEGNEDGGGVVSSSLILPRLTRENGNQSIPIHKENGGVPSANFRAGRSRRELSRSGSFKRLERTSTTLYRAKLLPKSLHRAASLPVDAVEV</sequence>
<evidence type="ECO:0000256" key="7">
    <source>
        <dbReference type="ARBA" id="ARBA00047899"/>
    </source>
</evidence>
<keyword evidence="12" id="KW-1185">Reference proteome</keyword>
<evidence type="ECO:0000256" key="8">
    <source>
        <dbReference type="ARBA" id="ARBA00048679"/>
    </source>
</evidence>
<feature type="region of interest" description="Disordered" evidence="9">
    <location>
        <begin position="1"/>
        <end position="39"/>
    </location>
</feature>
<keyword evidence="3" id="KW-0808">Transferase</keyword>
<dbReference type="InterPro" id="IPR000719">
    <property type="entry name" value="Prot_kinase_dom"/>
</dbReference>
<dbReference type="GO" id="GO:0004674">
    <property type="term" value="F:protein serine/threonine kinase activity"/>
    <property type="evidence" value="ECO:0007669"/>
    <property type="project" value="UniProtKB-KW"/>
</dbReference>
<feature type="compositionally biased region" description="Polar residues" evidence="9">
    <location>
        <begin position="523"/>
        <end position="533"/>
    </location>
</feature>
<evidence type="ECO:0000313" key="12">
    <source>
        <dbReference type="Proteomes" id="UP001497516"/>
    </source>
</evidence>
<dbReference type="FunFam" id="3.30.200.20:FF:000075">
    <property type="entry name" value="Probable serine/threonine-protein kinase WNK1"/>
    <property type="match status" value="1"/>
</dbReference>
<evidence type="ECO:0000256" key="2">
    <source>
        <dbReference type="ARBA" id="ARBA00022527"/>
    </source>
</evidence>
<gene>
    <name evidence="11" type="ORF">LTRI10_LOCUS50721</name>
</gene>
<feature type="compositionally biased region" description="Polar residues" evidence="9">
    <location>
        <begin position="497"/>
        <end position="509"/>
    </location>
</feature>
<evidence type="ECO:0000256" key="4">
    <source>
        <dbReference type="ARBA" id="ARBA00022741"/>
    </source>
</evidence>
<dbReference type="Proteomes" id="UP001497516">
    <property type="component" value="Chromosome 9"/>
</dbReference>
<feature type="region of interest" description="Disordered" evidence="9">
    <location>
        <begin position="569"/>
        <end position="592"/>
    </location>
</feature>
<evidence type="ECO:0000256" key="5">
    <source>
        <dbReference type="ARBA" id="ARBA00022777"/>
    </source>
</evidence>
<dbReference type="GO" id="GO:0005524">
    <property type="term" value="F:ATP binding"/>
    <property type="evidence" value="ECO:0007669"/>
    <property type="project" value="UniProtKB-KW"/>
</dbReference>
<dbReference type="FunFam" id="1.10.510.10:FF:000046">
    <property type="entry name" value="probable serine/threonine-protein kinase WNK9"/>
    <property type="match status" value="1"/>
</dbReference>
<dbReference type="SUPFAM" id="SSF56112">
    <property type="entry name" value="Protein kinase-like (PK-like)"/>
    <property type="match status" value="1"/>
</dbReference>
<feature type="domain" description="Protein kinase" evidence="10">
    <location>
        <begin position="49"/>
        <end position="306"/>
    </location>
</feature>
<comment type="catalytic activity">
    <reaction evidence="8">
        <text>L-seryl-[protein] + ATP = O-phospho-L-seryl-[protein] + ADP + H(+)</text>
        <dbReference type="Rhea" id="RHEA:17989"/>
        <dbReference type="Rhea" id="RHEA-COMP:9863"/>
        <dbReference type="Rhea" id="RHEA-COMP:11604"/>
        <dbReference type="ChEBI" id="CHEBI:15378"/>
        <dbReference type="ChEBI" id="CHEBI:29999"/>
        <dbReference type="ChEBI" id="CHEBI:30616"/>
        <dbReference type="ChEBI" id="CHEBI:83421"/>
        <dbReference type="ChEBI" id="CHEBI:456216"/>
        <dbReference type="EC" id="2.7.11.1"/>
    </reaction>
</comment>
<dbReference type="AlphaFoldDB" id="A0AAV2GKW2"/>
<evidence type="ECO:0000256" key="9">
    <source>
        <dbReference type="SAM" id="MobiDB-lite"/>
    </source>
</evidence>
<evidence type="ECO:0000256" key="1">
    <source>
        <dbReference type="ARBA" id="ARBA00012513"/>
    </source>
</evidence>
<dbReference type="CDD" id="cd13983">
    <property type="entry name" value="STKc_WNK"/>
    <property type="match status" value="1"/>
</dbReference>
<dbReference type="Pfam" id="PF12202">
    <property type="entry name" value="OSR1_C"/>
    <property type="match status" value="1"/>
</dbReference>
<keyword evidence="6" id="KW-0067">ATP-binding</keyword>
<reference evidence="11 12" key="1">
    <citation type="submission" date="2024-04" db="EMBL/GenBank/DDBJ databases">
        <authorList>
            <person name="Fracassetti M."/>
        </authorList>
    </citation>
    <scope>NUCLEOTIDE SEQUENCE [LARGE SCALE GENOMIC DNA]</scope>
</reference>
<evidence type="ECO:0000313" key="11">
    <source>
        <dbReference type="EMBL" id="CAL1411356.1"/>
    </source>
</evidence>
<evidence type="ECO:0000259" key="10">
    <source>
        <dbReference type="PROSITE" id="PS50011"/>
    </source>
</evidence>
<dbReference type="PROSITE" id="PS50011">
    <property type="entry name" value="PROTEIN_KINASE_DOM"/>
    <property type="match status" value="1"/>
</dbReference>
<accession>A0AAV2GKW2</accession>
<protein>
    <recommendedName>
        <fullName evidence="1">non-specific serine/threonine protein kinase</fullName>
        <ecNumber evidence="1">2.7.11.1</ecNumber>
    </recommendedName>
</protein>